<evidence type="ECO:0000313" key="7">
    <source>
        <dbReference type="EMBL" id="CAD7656643.1"/>
    </source>
</evidence>
<keyword evidence="1" id="KW-0677">Repeat</keyword>
<dbReference type="Pfam" id="PF00010">
    <property type="entry name" value="HLH"/>
    <property type="match status" value="1"/>
</dbReference>
<dbReference type="InterPro" id="IPR011598">
    <property type="entry name" value="bHLH_dom"/>
</dbReference>
<dbReference type="GO" id="GO:0046983">
    <property type="term" value="F:protein dimerization activity"/>
    <property type="evidence" value="ECO:0007669"/>
    <property type="project" value="InterPro"/>
</dbReference>
<dbReference type="FunFam" id="1.25.10.10:FF:000011">
    <property type="entry name" value="Serine/threonine-protein phosphatase 2A regulatory subunit A alpha isoform"/>
    <property type="match status" value="1"/>
</dbReference>
<dbReference type="Gene3D" id="1.25.10.10">
    <property type="entry name" value="Leucine-rich Repeat Variant"/>
    <property type="match status" value="1"/>
</dbReference>
<dbReference type="InterPro" id="IPR051023">
    <property type="entry name" value="PP2A_Regulatory_Subunit_A"/>
</dbReference>
<gene>
    <name evidence="7" type="ORF">ONB1V03_LOCUS13279</name>
</gene>
<dbReference type="SMART" id="SM00353">
    <property type="entry name" value="HLH"/>
    <property type="match status" value="1"/>
</dbReference>
<feature type="repeat" description="HEAT" evidence="4">
    <location>
        <begin position="617"/>
        <end position="655"/>
    </location>
</feature>
<keyword evidence="8" id="KW-1185">Reference proteome</keyword>
<evidence type="ECO:0000256" key="2">
    <source>
        <dbReference type="ARBA" id="ARBA00038332"/>
    </source>
</evidence>
<feature type="repeat" description="HEAT" evidence="4">
    <location>
        <begin position="456"/>
        <end position="494"/>
    </location>
</feature>
<dbReference type="InterPro" id="IPR000357">
    <property type="entry name" value="HEAT"/>
</dbReference>
<feature type="repeat" description="HEAT" evidence="4">
    <location>
        <begin position="495"/>
        <end position="533"/>
    </location>
</feature>
<dbReference type="AlphaFoldDB" id="A0A7R9MAI7"/>
<feature type="compositionally biased region" description="Acidic residues" evidence="5">
    <location>
        <begin position="23"/>
        <end position="34"/>
    </location>
</feature>
<sequence>MDRLVDNNSSPEDTDDTQQITADGDDDPGIDSNDENSQSMRSEGRSSQPQIFESGNGSVQYQFKTENGQTGAVTYRVVTVDDSHPTHTVVTPTIVSPTQHSSVALLTAHASNPFGASQPIATSGGTDGPYYVMMAPTSADLISHSTSSIRRAKSNSEGSGGVPRVARDEKRRATHNEVERRRRDKINNWIIKLSKVVPDCQQDHTKQVCLKGQSKGGILAKATEYIQELCAENGRLNELRLNSIRKLSTIALALGVERTRTELIPFLTDTIYDEDEVLLALAEQLGAFTPLIGGQEFVYVLLPPLESLATVEETVVRDKAVDSLRNVSQQHSPQDLEQYFVPLVKRLASGDWFTSRTSACGLFSVCYPRVSNQVKSDLRNSFRQLCQDDTPMVRRAAAAKLGEFAKVLEQEYVKSEVISLWSQLASDEQDSVRLLAVEACVSIASLLSNEDIEQHVMPVLRSAAEDKSWRVRYMVADKFTELQKAVGPDITRNDLVPAFQNLLKDCEAEVRAAAAQKVRDFCQNLTPADSQEQLIMTNVLPCVKDLVSDPNQHVKSALASVIMGLSPILGKHNTIEHLLPMFLSQLKDECPEVRLNIISNLDCVNEVIGIQQLSQSLLPAIVELAEDTKWRVRLAIIQYMPLLAGQLGVDFFDEKLNTLCMTWLVDQVFAIREAATQNLKKLVEKFGSDWATNTVIPKVLQMSRDQNYLHRMTCLFSINVLANACGPEITTKLMLPTVITLGADSVANVRFNVAKTLQKIGPILDQNTLQTQVKPCLDKLQKDSDVDVRYFAKEGNH</sequence>
<dbReference type="SUPFAM" id="SSF47459">
    <property type="entry name" value="HLH, helix-loop-helix DNA-binding domain"/>
    <property type="match status" value="1"/>
</dbReference>
<feature type="repeat" description="HEAT" evidence="4">
    <location>
        <begin position="301"/>
        <end position="339"/>
    </location>
</feature>
<feature type="compositionally biased region" description="Polar residues" evidence="5">
    <location>
        <begin position="1"/>
        <end position="21"/>
    </location>
</feature>
<dbReference type="Proteomes" id="UP000728032">
    <property type="component" value="Unassembled WGS sequence"/>
</dbReference>
<comment type="similarity">
    <text evidence="2">Belongs to the phosphatase 2A regulatory subunit A family.</text>
</comment>
<evidence type="ECO:0000256" key="5">
    <source>
        <dbReference type="SAM" id="MobiDB-lite"/>
    </source>
</evidence>
<feature type="region of interest" description="Disordered" evidence="5">
    <location>
        <begin position="1"/>
        <end position="53"/>
    </location>
</feature>
<dbReference type="InterPro" id="IPR054573">
    <property type="entry name" value="PP2A/SF3B1-like_HEAT"/>
</dbReference>
<dbReference type="GO" id="GO:0005829">
    <property type="term" value="C:cytosol"/>
    <property type="evidence" value="ECO:0007669"/>
    <property type="project" value="TreeGrafter"/>
</dbReference>
<dbReference type="EMBL" id="CAJPVJ010011492">
    <property type="protein sequence ID" value="CAG2173830.1"/>
    <property type="molecule type" value="Genomic_DNA"/>
</dbReference>
<feature type="repeat" description="HEAT" evidence="4">
    <location>
        <begin position="378"/>
        <end position="416"/>
    </location>
</feature>
<dbReference type="GO" id="GO:0000159">
    <property type="term" value="C:protein phosphatase type 2A complex"/>
    <property type="evidence" value="ECO:0007669"/>
    <property type="project" value="TreeGrafter"/>
</dbReference>
<feature type="domain" description="BHLH" evidence="6">
    <location>
        <begin position="170"/>
        <end position="229"/>
    </location>
</feature>
<dbReference type="PANTHER" id="PTHR10648:SF4">
    <property type="entry name" value="PROTEIN PHOSPHATASE 2 (FORMERLY 2A), REGULATORY SUBUNIT A, BETA ISOFORM-RELATED"/>
    <property type="match status" value="1"/>
</dbReference>
<dbReference type="GO" id="GO:0005634">
    <property type="term" value="C:nucleus"/>
    <property type="evidence" value="ECO:0007669"/>
    <property type="project" value="TreeGrafter"/>
</dbReference>
<dbReference type="SUPFAM" id="SSF48371">
    <property type="entry name" value="ARM repeat"/>
    <property type="match status" value="1"/>
</dbReference>
<name>A0A7R9MAI7_9ACAR</name>
<dbReference type="CDD" id="cd18924">
    <property type="entry name" value="bHLHzip_USF1"/>
    <property type="match status" value="1"/>
</dbReference>
<feature type="repeat" description="HEAT" evidence="4">
    <location>
        <begin position="695"/>
        <end position="733"/>
    </location>
</feature>
<dbReference type="PROSITE" id="PS50077">
    <property type="entry name" value="HEAT_REPEAT"/>
    <property type="match status" value="10"/>
</dbReference>
<dbReference type="InterPro" id="IPR021133">
    <property type="entry name" value="HEAT_type_2"/>
</dbReference>
<proteinExistence type="inferred from homology"/>
<dbReference type="PANTHER" id="PTHR10648">
    <property type="entry name" value="SERINE/THREONINE-PROTEIN PHOSPHATASE PP2A 65 KDA REGULATORY SUBUNIT"/>
    <property type="match status" value="1"/>
</dbReference>
<dbReference type="PROSITE" id="PS50888">
    <property type="entry name" value="BHLH"/>
    <property type="match status" value="1"/>
</dbReference>
<dbReference type="InterPro" id="IPR011989">
    <property type="entry name" value="ARM-like"/>
</dbReference>
<evidence type="ECO:0000259" key="6">
    <source>
        <dbReference type="PROSITE" id="PS50888"/>
    </source>
</evidence>
<dbReference type="OrthoDB" id="340346at2759"/>
<feature type="region of interest" description="Disordered" evidence="5">
    <location>
        <begin position="144"/>
        <end position="179"/>
    </location>
</feature>
<protein>
    <recommendedName>
        <fullName evidence="3">Protein phosphatase PP2A regulatory subunit A</fullName>
    </recommendedName>
</protein>
<feature type="repeat" description="HEAT" evidence="4">
    <location>
        <begin position="539"/>
        <end position="577"/>
    </location>
</feature>
<feature type="repeat" description="HEAT" evidence="4">
    <location>
        <begin position="734"/>
        <end position="772"/>
    </location>
</feature>
<reference evidence="7" key="1">
    <citation type="submission" date="2020-11" db="EMBL/GenBank/DDBJ databases">
        <authorList>
            <person name="Tran Van P."/>
        </authorList>
    </citation>
    <scope>NUCLEOTIDE SEQUENCE</scope>
</reference>
<evidence type="ECO:0000256" key="1">
    <source>
        <dbReference type="ARBA" id="ARBA00022737"/>
    </source>
</evidence>
<dbReference type="InterPro" id="IPR016024">
    <property type="entry name" value="ARM-type_fold"/>
</dbReference>
<feature type="compositionally biased region" description="Polar residues" evidence="5">
    <location>
        <begin position="35"/>
        <end position="53"/>
    </location>
</feature>
<evidence type="ECO:0000256" key="4">
    <source>
        <dbReference type="PROSITE-ProRule" id="PRU00103"/>
    </source>
</evidence>
<feature type="compositionally biased region" description="Basic and acidic residues" evidence="5">
    <location>
        <begin position="165"/>
        <end position="179"/>
    </location>
</feature>
<dbReference type="InterPro" id="IPR036638">
    <property type="entry name" value="HLH_DNA-bd_sf"/>
</dbReference>
<evidence type="ECO:0000313" key="8">
    <source>
        <dbReference type="Proteomes" id="UP000728032"/>
    </source>
</evidence>
<dbReference type="GO" id="GO:0019888">
    <property type="term" value="F:protein phosphatase regulator activity"/>
    <property type="evidence" value="ECO:0007669"/>
    <property type="project" value="TreeGrafter"/>
</dbReference>
<evidence type="ECO:0000256" key="3">
    <source>
        <dbReference type="ARBA" id="ARBA00082658"/>
    </source>
</evidence>
<dbReference type="EMBL" id="OC926317">
    <property type="protein sequence ID" value="CAD7656643.1"/>
    <property type="molecule type" value="Genomic_DNA"/>
</dbReference>
<accession>A0A7R9MAI7</accession>
<dbReference type="Pfam" id="PF22646">
    <property type="entry name" value="PPP2R1A-like_HEAT"/>
    <property type="match status" value="1"/>
</dbReference>
<dbReference type="Pfam" id="PF02985">
    <property type="entry name" value="HEAT"/>
    <property type="match status" value="1"/>
</dbReference>
<feature type="repeat" description="HEAT" evidence="4">
    <location>
        <begin position="578"/>
        <end position="616"/>
    </location>
</feature>
<feature type="repeat" description="HEAT" evidence="4">
    <location>
        <begin position="417"/>
        <end position="455"/>
    </location>
</feature>
<organism evidence="7">
    <name type="scientific">Oppiella nova</name>
    <dbReference type="NCBI Taxonomy" id="334625"/>
    <lineage>
        <taxon>Eukaryota</taxon>
        <taxon>Metazoa</taxon>
        <taxon>Ecdysozoa</taxon>
        <taxon>Arthropoda</taxon>
        <taxon>Chelicerata</taxon>
        <taxon>Arachnida</taxon>
        <taxon>Acari</taxon>
        <taxon>Acariformes</taxon>
        <taxon>Sarcoptiformes</taxon>
        <taxon>Oribatida</taxon>
        <taxon>Brachypylina</taxon>
        <taxon>Oppioidea</taxon>
        <taxon>Oppiidae</taxon>
        <taxon>Oppiella</taxon>
    </lineage>
</organism>
<dbReference type="Pfam" id="PF13646">
    <property type="entry name" value="HEAT_2"/>
    <property type="match status" value="1"/>
</dbReference>